<keyword evidence="15" id="KW-0378">Hydrolase</keyword>
<evidence type="ECO:0000256" key="6">
    <source>
        <dbReference type="ARBA" id="ARBA00014531"/>
    </source>
</evidence>
<keyword evidence="16" id="KW-0347">Helicase</keyword>
<evidence type="ECO:0000256" key="9">
    <source>
        <dbReference type="ARBA" id="ARBA00022695"/>
    </source>
</evidence>
<keyword evidence="11" id="KW-0540">Nuclease</keyword>
<dbReference type="GO" id="GO:0042025">
    <property type="term" value="C:host cell nucleus"/>
    <property type="evidence" value="ECO:0007669"/>
    <property type="project" value="UniProtKB-SubCell"/>
</dbReference>
<organism evidence="25 26">
    <name type="scientific">Bat circovirus</name>
    <dbReference type="NCBI Taxonomy" id="1329650"/>
    <lineage>
        <taxon>Viruses</taxon>
        <taxon>Monodnaviria</taxon>
        <taxon>Shotokuvirae</taxon>
        <taxon>Cressdnaviricota</taxon>
        <taxon>Arfiviricetes</taxon>
        <taxon>Cirlivirales</taxon>
        <taxon>Circoviridae</taxon>
        <taxon>Circovirus</taxon>
    </lineage>
</organism>
<evidence type="ECO:0000256" key="5">
    <source>
        <dbReference type="ARBA" id="ARBA00011448"/>
    </source>
</evidence>
<dbReference type="GO" id="GO:0003724">
    <property type="term" value="F:RNA helicase activity"/>
    <property type="evidence" value="ECO:0007669"/>
    <property type="project" value="InterPro"/>
</dbReference>
<dbReference type="SUPFAM" id="SSF52540">
    <property type="entry name" value="P-loop containing nucleoside triphosphate hydrolases"/>
    <property type="match status" value="1"/>
</dbReference>
<dbReference type="Pfam" id="PF02407">
    <property type="entry name" value="Viral_Rep"/>
    <property type="match status" value="1"/>
</dbReference>
<keyword evidence="10" id="KW-0235">DNA replication</keyword>
<evidence type="ECO:0000256" key="10">
    <source>
        <dbReference type="ARBA" id="ARBA00022705"/>
    </source>
</evidence>
<reference evidence="26" key="1">
    <citation type="submission" date="2014-03" db="EMBL/GenBank/DDBJ databases">
        <title>Mammalian viruses resident in respiratory and gastrointestinal tracts of bat species across China mainland.</title>
        <authorList>
            <person name="Wu Z."/>
            <person name="Yang L."/>
            <person name="Jin Q."/>
        </authorList>
    </citation>
    <scope>NUCLEOTIDE SEQUENCE [LARGE SCALE GENOMIC DNA]</scope>
</reference>
<evidence type="ECO:0000256" key="2">
    <source>
        <dbReference type="ARBA" id="ARBA00001946"/>
    </source>
</evidence>
<dbReference type="Proteomes" id="UP000128712">
    <property type="component" value="Segment"/>
</dbReference>
<dbReference type="GO" id="GO:0004519">
    <property type="term" value="F:endonuclease activity"/>
    <property type="evidence" value="ECO:0007669"/>
    <property type="project" value="UniProtKB-KW"/>
</dbReference>
<keyword evidence="8" id="KW-0808">Transferase</keyword>
<evidence type="ECO:0000259" key="24">
    <source>
        <dbReference type="PROSITE" id="PS52020"/>
    </source>
</evidence>
<evidence type="ECO:0000256" key="3">
    <source>
        <dbReference type="ARBA" id="ARBA00004147"/>
    </source>
</evidence>
<evidence type="ECO:0000256" key="11">
    <source>
        <dbReference type="ARBA" id="ARBA00022722"/>
    </source>
</evidence>
<comment type="subunit">
    <text evidence="5">Interacts with the capsid protein; this interaction relocates Rep into the nucleus.</text>
</comment>
<dbReference type="InterPro" id="IPR049912">
    <property type="entry name" value="CRESS_DNA_REP"/>
</dbReference>
<evidence type="ECO:0000256" key="22">
    <source>
        <dbReference type="ARBA" id="ARBA00032243"/>
    </source>
</evidence>
<evidence type="ECO:0000256" key="20">
    <source>
        <dbReference type="ARBA" id="ARBA00023268"/>
    </source>
</evidence>
<evidence type="ECO:0000256" key="15">
    <source>
        <dbReference type="ARBA" id="ARBA00022801"/>
    </source>
</evidence>
<sequence length="267" mass="31487">MQSVNWCFTLNNYTDDDVKALKLVKCRYICLGFEIGEEKKTPHIQGFIQFEKKVRLTAWKKINKKIHAEIMKGNVDQAIAYCKKGGVYEEKGDVIKERQRTDLREAKKKCAAEGMRAITGENDEYNNQVIRSCEIMLKYHEKVRDFKPEVVWVYGNSGSGKTKYVKEKCAAEDTYWKDSTKWWDGYDRHETVVMDDFRASNMKMNELLKLIDRYPHRVECKGSFRQMLSKKMYITSIMHPKEVYNLPEEPVQQLLRRIDKIVKVSKL</sequence>
<evidence type="ECO:0000256" key="23">
    <source>
        <dbReference type="ARBA" id="ARBA00049360"/>
    </source>
</evidence>
<keyword evidence="12" id="KW-0479">Metal-binding</keyword>
<dbReference type="Pfam" id="PF00910">
    <property type="entry name" value="RNA_helicase"/>
    <property type="match status" value="1"/>
</dbReference>
<dbReference type="GO" id="GO:0006260">
    <property type="term" value="P:DNA replication"/>
    <property type="evidence" value="ECO:0007669"/>
    <property type="project" value="UniProtKB-KW"/>
</dbReference>
<comment type="similarity">
    <text evidence="4">Belongs to the nanoviruses/circoviruses replication-associated protein family.</text>
</comment>
<evidence type="ECO:0000313" key="25">
    <source>
        <dbReference type="EMBL" id="AIF76260.1"/>
    </source>
</evidence>
<evidence type="ECO:0000256" key="1">
    <source>
        <dbReference type="ARBA" id="ARBA00001936"/>
    </source>
</evidence>
<keyword evidence="19" id="KW-0238">DNA-binding</keyword>
<evidence type="ECO:0000256" key="17">
    <source>
        <dbReference type="ARBA" id="ARBA00022840"/>
    </source>
</evidence>
<dbReference type="Gene3D" id="3.40.1310.20">
    <property type="match status" value="1"/>
</dbReference>
<evidence type="ECO:0000256" key="14">
    <source>
        <dbReference type="ARBA" id="ARBA00022759"/>
    </source>
</evidence>
<keyword evidence="13" id="KW-0547">Nucleotide-binding</keyword>
<evidence type="ECO:0000256" key="13">
    <source>
        <dbReference type="ARBA" id="ARBA00022741"/>
    </source>
</evidence>
<dbReference type="GO" id="GO:0046872">
    <property type="term" value="F:metal ion binding"/>
    <property type="evidence" value="ECO:0007669"/>
    <property type="project" value="UniProtKB-KW"/>
</dbReference>
<keyword evidence="18" id="KW-0190">Covalent protein-DNA linkage</keyword>
<dbReference type="GO" id="GO:0003677">
    <property type="term" value="F:DNA binding"/>
    <property type="evidence" value="ECO:0007669"/>
    <property type="project" value="UniProtKB-KW"/>
</dbReference>
<comment type="subcellular location">
    <subcellularLocation>
        <location evidence="3">Host nucleus</location>
    </subcellularLocation>
</comment>
<dbReference type="GO" id="GO:0003723">
    <property type="term" value="F:RNA binding"/>
    <property type="evidence" value="ECO:0007669"/>
    <property type="project" value="InterPro"/>
</dbReference>
<name>A0A0D3MCE9_9CIRC</name>
<feature type="domain" description="CRESS-DNA virus Rep endonuclease" evidence="24">
    <location>
        <begin position="1"/>
        <end position="94"/>
    </location>
</feature>
<comment type="cofactor">
    <cofactor evidence="1">
        <name>Mn(2+)</name>
        <dbReference type="ChEBI" id="CHEBI:29035"/>
    </cofactor>
</comment>
<keyword evidence="7" id="KW-1048">Host nucleus</keyword>
<dbReference type="GO" id="GO:0016779">
    <property type="term" value="F:nucleotidyltransferase activity"/>
    <property type="evidence" value="ECO:0007669"/>
    <property type="project" value="UniProtKB-KW"/>
</dbReference>
<evidence type="ECO:0000256" key="21">
    <source>
        <dbReference type="ARBA" id="ARBA00030754"/>
    </source>
</evidence>
<evidence type="ECO:0000256" key="4">
    <source>
        <dbReference type="ARBA" id="ARBA00008545"/>
    </source>
</evidence>
<evidence type="ECO:0000313" key="26">
    <source>
        <dbReference type="Proteomes" id="UP000128712"/>
    </source>
</evidence>
<keyword evidence="26" id="KW-1185">Reference proteome</keyword>
<keyword evidence="20" id="KW-0511">Multifunctional enzyme</keyword>
<dbReference type="PROSITE" id="PS52020">
    <property type="entry name" value="CRESS_DNA_REP"/>
    <property type="match status" value="1"/>
</dbReference>
<evidence type="ECO:0000256" key="7">
    <source>
        <dbReference type="ARBA" id="ARBA00022562"/>
    </source>
</evidence>
<dbReference type="EMBL" id="KJ641722">
    <property type="protein sequence ID" value="AIF76260.1"/>
    <property type="molecule type" value="Genomic_DNA"/>
</dbReference>
<dbReference type="InterPro" id="IPR000605">
    <property type="entry name" value="Helicase_SF3_ssDNA/RNA_vir"/>
</dbReference>
<keyword evidence="17" id="KW-0067">ATP-binding</keyword>
<accession>A0A0D3MCE9</accession>
<dbReference type="GO" id="GO:0016787">
    <property type="term" value="F:hydrolase activity"/>
    <property type="evidence" value="ECO:0007669"/>
    <property type="project" value="UniProtKB-KW"/>
</dbReference>
<evidence type="ECO:0000256" key="12">
    <source>
        <dbReference type="ARBA" id="ARBA00022723"/>
    </source>
</evidence>
<dbReference type="Gene3D" id="3.40.50.300">
    <property type="entry name" value="P-loop containing nucleotide triphosphate hydrolases"/>
    <property type="match status" value="1"/>
</dbReference>
<keyword evidence="9" id="KW-0548">Nucleotidyltransferase</keyword>
<evidence type="ECO:0000256" key="18">
    <source>
        <dbReference type="ARBA" id="ARBA00023124"/>
    </source>
</evidence>
<dbReference type="InterPro" id="IPR027417">
    <property type="entry name" value="P-loop_NTPase"/>
</dbReference>
<evidence type="ECO:0000256" key="16">
    <source>
        <dbReference type="ARBA" id="ARBA00022806"/>
    </source>
</evidence>
<evidence type="ECO:0000256" key="8">
    <source>
        <dbReference type="ARBA" id="ARBA00022679"/>
    </source>
</evidence>
<protein>
    <recommendedName>
        <fullName evidence="6">Replication-associated protein</fullName>
    </recommendedName>
    <alternativeName>
        <fullName evidence="21">ATP-dependent helicase Rep</fullName>
    </alternativeName>
    <alternativeName>
        <fullName evidence="22">RepP</fullName>
    </alternativeName>
</protein>
<keyword evidence="14" id="KW-0255">Endonuclease</keyword>
<dbReference type="GO" id="GO:0005524">
    <property type="term" value="F:ATP binding"/>
    <property type="evidence" value="ECO:0007669"/>
    <property type="project" value="UniProtKB-KW"/>
</dbReference>
<proteinExistence type="inferred from homology"/>
<comment type="cofactor">
    <cofactor evidence="2">
        <name>Mg(2+)</name>
        <dbReference type="ChEBI" id="CHEBI:18420"/>
    </cofactor>
</comment>
<evidence type="ECO:0000256" key="19">
    <source>
        <dbReference type="ARBA" id="ARBA00023125"/>
    </source>
</evidence>
<comment type="catalytic activity">
    <reaction evidence="23">
        <text>ATP + H2O = ADP + phosphate + H(+)</text>
        <dbReference type="Rhea" id="RHEA:13065"/>
        <dbReference type="ChEBI" id="CHEBI:15377"/>
        <dbReference type="ChEBI" id="CHEBI:15378"/>
        <dbReference type="ChEBI" id="CHEBI:30616"/>
        <dbReference type="ChEBI" id="CHEBI:43474"/>
        <dbReference type="ChEBI" id="CHEBI:456216"/>
    </reaction>
</comment>